<sequence length="59" mass="6694">MMASKMLLFPEPFGPEIDTSPGSKLTVVFLNPNDLNPKISTFFTCTNVDHFKFDRIIDD</sequence>
<accession>A0A075FHG6</accession>
<dbReference type="EMBL" id="KF900320">
    <property type="protein sequence ID" value="AIE90850.1"/>
    <property type="molecule type" value="Genomic_DNA"/>
</dbReference>
<protein>
    <submittedName>
        <fullName evidence="1">Uncharacterized protein</fullName>
    </submittedName>
</protein>
<dbReference type="AlphaFoldDB" id="A0A075FHG6"/>
<evidence type="ECO:0000313" key="1">
    <source>
        <dbReference type="EMBL" id="AIE90850.1"/>
    </source>
</evidence>
<proteinExistence type="predicted"/>
<reference evidence="1" key="1">
    <citation type="journal article" date="2014" name="Genome Biol. Evol.">
        <title>Pangenome evidence for extensive interdomain horizontal transfer affecting lineage core and shell genes in uncultured planktonic thaumarchaeota and euryarchaeota.</title>
        <authorList>
            <person name="Deschamps P."/>
            <person name="Zivanovic Y."/>
            <person name="Moreira D."/>
            <person name="Rodriguez-Valera F."/>
            <person name="Lopez-Garcia P."/>
        </authorList>
    </citation>
    <scope>NUCLEOTIDE SEQUENCE</scope>
</reference>
<organism evidence="1">
    <name type="scientific">uncultured marine thaumarchaeote AD1000_07_E11</name>
    <dbReference type="NCBI Taxonomy" id="1455886"/>
    <lineage>
        <taxon>Archaea</taxon>
        <taxon>Nitrososphaerota</taxon>
        <taxon>environmental samples</taxon>
    </lineage>
</organism>
<name>A0A075FHG6_9ARCH</name>